<feature type="compositionally biased region" description="Basic and acidic residues" evidence="1">
    <location>
        <begin position="7"/>
        <end position="20"/>
    </location>
</feature>
<accession>A0A9D4BWU3</accession>
<proteinExistence type="predicted"/>
<reference evidence="2" key="1">
    <citation type="journal article" date="2019" name="bioRxiv">
        <title>The Genome of the Zebra Mussel, Dreissena polymorpha: A Resource for Invasive Species Research.</title>
        <authorList>
            <person name="McCartney M.A."/>
            <person name="Auch B."/>
            <person name="Kono T."/>
            <person name="Mallez S."/>
            <person name="Zhang Y."/>
            <person name="Obille A."/>
            <person name="Becker A."/>
            <person name="Abrahante J.E."/>
            <person name="Garbe J."/>
            <person name="Badalamenti J.P."/>
            <person name="Herman A."/>
            <person name="Mangelson H."/>
            <person name="Liachko I."/>
            <person name="Sullivan S."/>
            <person name="Sone E.D."/>
            <person name="Koren S."/>
            <person name="Silverstein K.A.T."/>
            <person name="Beckman K.B."/>
            <person name="Gohl D.M."/>
        </authorList>
    </citation>
    <scope>NUCLEOTIDE SEQUENCE</scope>
    <source>
        <strain evidence="2">Duluth1</strain>
        <tissue evidence="2">Whole animal</tissue>
    </source>
</reference>
<evidence type="ECO:0000313" key="2">
    <source>
        <dbReference type="EMBL" id="KAH3712652.1"/>
    </source>
</evidence>
<protein>
    <submittedName>
        <fullName evidence="2">Uncharacterized protein</fullName>
    </submittedName>
</protein>
<gene>
    <name evidence="2" type="ORF">DPMN_072405</name>
</gene>
<feature type="region of interest" description="Disordered" evidence="1">
    <location>
        <begin position="1"/>
        <end position="21"/>
    </location>
</feature>
<dbReference type="AlphaFoldDB" id="A0A9D4BWU3"/>
<dbReference type="EMBL" id="JAIWYP010000014">
    <property type="protein sequence ID" value="KAH3712652.1"/>
    <property type="molecule type" value="Genomic_DNA"/>
</dbReference>
<comment type="caution">
    <text evidence="2">The sequence shown here is derived from an EMBL/GenBank/DDBJ whole genome shotgun (WGS) entry which is preliminary data.</text>
</comment>
<evidence type="ECO:0000256" key="1">
    <source>
        <dbReference type="SAM" id="MobiDB-lite"/>
    </source>
</evidence>
<dbReference type="Proteomes" id="UP000828390">
    <property type="component" value="Unassembled WGS sequence"/>
</dbReference>
<organism evidence="2 3">
    <name type="scientific">Dreissena polymorpha</name>
    <name type="common">Zebra mussel</name>
    <name type="synonym">Mytilus polymorpha</name>
    <dbReference type="NCBI Taxonomy" id="45954"/>
    <lineage>
        <taxon>Eukaryota</taxon>
        <taxon>Metazoa</taxon>
        <taxon>Spiralia</taxon>
        <taxon>Lophotrochozoa</taxon>
        <taxon>Mollusca</taxon>
        <taxon>Bivalvia</taxon>
        <taxon>Autobranchia</taxon>
        <taxon>Heteroconchia</taxon>
        <taxon>Euheterodonta</taxon>
        <taxon>Imparidentia</taxon>
        <taxon>Neoheterodontei</taxon>
        <taxon>Myida</taxon>
        <taxon>Dreissenoidea</taxon>
        <taxon>Dreissenidae</taxon>
        <taxon>Dreissena</taxon>
    </lineage>
</organism>
<sequence length="53" mass="5748">MLQHVASSHEHVDDISDDKPTSNCVACASLTEQLTRSDASVMIFKDEKNKGAS</sequence>
<reference evidence="2" key="2">
    <citation type="submission" date="2020-11" db="EMBL/GenBank/DDBJ databases">
        <authorList>
            <person name="McCartney M.A."/>
            <person name="Auch B."/>
            <person name="Kono T."/>
            <person name="Mallez S."/>
            <person name="Becker A."/>
            <person name="Gohl D.M."/>
            <person name="Silverstein K.A.T."/>
            <person name="Koren S."/>
            <person name="Bechman K.B."/>
            <person name="Herman A."/>
            <person name="Abrahante J.E."/>
            <person name="Garbe J."/>
        </authorList>
    </citation>
    <scope>NUCLEOTIDE SEQUENCE</scope>
    <source>
        <strain evidence="2">Duluth1</strain>
        <tissue evidence="2">Whole animal</tissue>
    </source>
</reference>
<name>A0A9D4BWU3_DREPO</name>
<keyword evidence="3" id="KW-1185">Reference proteome</keyword>
<evidence type="ECO:0000313" key="3">
    <source>
        <dbReference type="Proteomes" id="UP000828390"/>
    </source>
</evidence>